<gene>
    <name evidence="4" type="ORF">BaRGS_00036631</name>
</gene>
<feature type="transmembrane region" description="Helical" evidence="2">
    <location>
        <begin position="216"/>
        <end position="239"/>
    </location>
</feature>
<keyword evidence="2" id="KW-0812">Transmembrane</keyword>
<dbReference type="Gene3D" id="2.60.120.200">
    <property type="match status" value="1"/>
</dbReference>
<evidence type="ECO:0000313" key="5">
    <source>
        <dbReference type="Proteomes" id="UP001519460"/>
    </source>
</evidence>
<dbReference type="InterPro" id="IPR000998">
    <property type="entry name" value="MAM_dom"/>
</dbReference>
<evidence type="ECO:0000259" key="3">
    <source>
        <dbReference type="PROSITE" id="PS50060"/>
    </source>
</evidence>
<dbReference type="InterPro" id="IPR013320">
    <property type="entry name" value="ConA-like_dom_sf"/>
</dbReference>
<sequence>MYAEKSNVTFTNCRSCQYEVSCSFNDGICPGWENVKENDNLDWKRRQCVTVNFTGQPANRTARLQSPCICATGRNGSSLTFRYAIAGGRNSRNCPLTVFTTTMNGDVPFWTSSGATTTRFRVFSETITHDVSPFKITFQAKKTNGNPCGISFNGINLADVIYKGVAPLTTTFTTTTLTATKRMKTTTKTAFTTLISDGTGLTSDTTPGGGSLGDGAVGGIVVGVIVLVTLLLTAVAVIWRRRRAEQEANEEPQTTTNPRYMPDDNQIRGSLPGASSSAQTDTVIAETYERLAARPESNFYTALSTEGNLQPVSTPENYELLTVTRESSHYTSLTQP</sequence>
<feature type="region of interest" description="Disordered" evidence="1">
    <location>
        <begin position="244"/>
        <end position="280"/>
    </location>
</feature>
<comment type="caution">
    <text evidence="4">The sequence shown here is derived from an EMBL/GenBank/DDBJ whole genome shotgun (WGS) entry which is preliminary data.</text>
</comment>
<reference evidence="4 5" key="1">
    <citation type="journal article" date="2023" name="Sci. Data">
        <title>Genome assembly of the Korean intertidal mud-creeper Batillaria attramentaria.</title>
        <authorList>
            <person name="Patra A.K."/>
            <person name="Ho P.T."/>
            <person name="Jun S."/>
            <person name="Lee S.J."/>
            <person name="Kim Y."/>
            <person name="Won Y.J."/>
        </authorList>
    </citation>
    <scope>NUCLEOTIDE SEQUENCE [LARGE SCALE GENOMIC DNA]</scope>
    <source>
        <strain evidence="4">Wonlab-2016</strain>
    </source>
</reference>
<dbReference type="AlphaFoldDB" id="A0ABD0JBK5"/>
<dbReference type="EMBL" id="JACVVK020000522">
    <property type="protein sequence ID" value="KAK7468116.1"/>
    <property type="molecule type" value="Genomic_DNA"/>
</dbReference>
<accession>A0ABD0JBK5</accession>
<protein>
    <recommendedName>
        <fullName evidence="3">MAM domain-containing protein</fullName>
    </recommendedName>
</protein>
<name>A0ABD0JBK5_9CAEN</name>
<dbReference type="PROSITE" id="PS50060">
    <property type="entry name" value="MAM_2"/>
    <property type="match status" value="1"/>
</dbReference>
<keyword evidence="2" id="KW-0472">Membrane</keyword>
<evidence type="ECO:0000256" key="2">
    <source>
        <dbReference type="SAM" id="Phobius"/>
    </source>
</evidence>
<proteinExistence type="predicted"/>
<keyword evidence="5" id="KW-1185">Reference proteome</keyword>
<feature type="domain" description="MAM" evidence="3">
    <location>
        <begin position="20"/>
        <end position="159"/>
    </location>
</feature>
<dbReference type="SUPFAM" id="SSF49899">
    <property type="entry name" value="Concanavalin A-like lectins/glucanases"/>
    <property type="match status" value="1"/>
</dbReference>
<organism evidence="4 5">
    <name type="scientific">Batillaria attramentaria</name>
    <dbReference type="NCBI Taxonomy" id="370345"/>
    <lineage>
        <taxon>Eukaryota</taxon>
        <taxon>Metazoa</taxon>
        <taxon>Spiralia</taxon>
        <taxon>Lophotrochozoa</taxon>
        <taxon>Mollusca</taxon>
        <taxon>Gastropoda</taxon>
        <taxon>Caenogastropoda</taxon>
        <taxon>Sorbeoconcha</taxon>
        <taxon>Cerithioidea</taxon>
        <taxon>Batillariidae</taxon>
        <taxon>Batillaria</taxon>
    </lineage>
</organism>
<dbReference type="Proteomes" id="UP001519460">
    <property type="component" value="Unassembled WGS sequence"/>
</dbReference>
<evidence type="ECO:0000256" key="1">
    <source>
        <dbReference type="SAM" id="MobiDB-lite"/>
    </source>
</evidence>
<evidence type="ECO:0000313" key="4">
    <source>
        <dbReference type="EMBL" id="KAK7468116.1"/>
    </source>
</evidence>
<keyword evidence="2" id="KW-1133">Transmembrane helix</keyword>